<dbReference type="Proteomes" id="UP000095038">
    <property type="component" value="Unassembled WGS sequence"/>
</dbReference>
<dbReference type="Pfam" id="PF03727">
    <property type="entry name" value="Hexokinase_2"/>
    <property type="match status" value="1"/>
</dbReference>
<keyword evidence="12" id="KW-1185">Reference proteome</keyword>
<evidence type="ECO:0000259" key="9">
    <source>
        <dbReference type="Pfam" id="PF00349"/>
    </source>
</evidence>
<dbReference type="GeneID" id="30963959"/>
<evidence type="ECO:0000256" key="8">
    <source>
        <dbReference type="RuleBase" id="RU362007"/>
    </source>
</evidence>
<dbReference type="FunFam" id="3.30.420.40:FF:000034">
    <property type="entry name" value="Phosphotransferase"/>
    <property type="match status" value="1"/>
</dbReference>
<evidence type="ECO:0000256" key="2">
    <source>
        <dbReference type="ARBA" id="ARBA00009225"/>
    </source>
</evidence>
<evidence type="ECO:0000256" key="7">
    <source>
        <dbReference type="ARBA" id="ARBA00023152"/>
    </source>
</evidence>
<dbReference type="RefSeq" id="XP_020048589.1">
    <property type="nucleotide sequence ID" value="XM_020190323.1"/>
</dbReference>
<name>A0A1D2VL11_9ASCO</name>
<evidence type="ECO:0000313" key="12">
    <source>
        <dbReference type="Proteomes" id="UP000095038"/>
    </source>
</evidence>
<evidence type="ECO:0000256" key="4">
    <source>
        <dbReference type="ARBA" id="ARBA00022741"/>
    </source>
</evidence>
<dbReference type="Gene3D" id="3.40.367.20">
    <property type="match status" value="1"/>
</dbReference>
<dbReference type="AlphaFoldDB" id="A0A1D2VL11"/>
<protein>
    <recommendedName>
        <fullName evidence="8">Phosphotransferase</fullName>
        <ecNumber evidence="8">2.7.1.-</ecNumber>
    </recommendedName>
</protein>
<sequence length="491" mass="55306">MSKQEFPIDQKVQTILNQFIVPKKLLDDGIDLFTKSMDEGLRNPLAGSSFMPMIPSFITKIPTGKEKGLFLACDLGGTNFRVCSVELNGDHTFNLEQLKTKVDHSYMVGDSNNLFNFLSLHVKEFLEVHHDEYLSSNKDNQRLKMSFTFSFPIDQTCINRGKLIRWTKGYDVKDAVGQDVIKLFQYTLDQHKLPVDLVAITNDTVGTLLANSYVSNTSNQTLIGAIYGTGTNGCYIESLDNIKKLKPETVEKLKSKGQNYMVINTEWGSFDNRLQCLPNTKYDEILDSETPNQGYHMFEKRISGMFLGEILRLVLIDLNQKNLLLTEFYCSEKNDKPITLPHRLLRPWAFQTEVLSKLEIDDSTDLKISKLCYDNDLRLETTLEDRRIIQKVVKAVSKRAAYLSAIPIAAIILQQNDGKPPKEEIQVGADGAVIEFYPEFKEHIMEALRLTELTEAGAGKIKFTIAKDGSGVGAALCSKTAETLSQNNTSL</sequence>
<dbReference type="FunCoup" id="A0A1D2VL11">
    <property type="interactions" value="1103"/>
</dbReference>
<dbReference type="InterPro" id="IPR001312">
    <property type="entry name" value="Hexokinase"/>
</dbReference>
<feature type="domain" description="Hexokinase C-terminal" evidence="10">
    <location>
        <begin position="223"/>
        <end position="478"/>
    </location>
</feature>
<reference evidence="12" key="1">
    <citation type="submission" date="2016-05" db="EMBL/GenBank/DDBJ databases">
        <title>Comparative genomics of biotechnologically important yeasts.</title>
        <authorList>
            <consortium name="DOE Joint Genome Institute"/>
            <person name="Riley R."/>
            <person name="Haridas S."/>
            <person name="Wolfe K.H."/>
            <person name="Lopes M.R."/>
            <person name="Hittinger C.T."/>
            <person name="Goker M."/>
            <person name="Salamov A."/>
            <person name="Wisecaver J."/>
            <person name="Long T.M."/>
            <person name="Aerts A.L."/>
            <person name="Barry K."/>
            <person name="Choi C."/>
            <person name="Clum A."/>
            <person name="Coughlan A.Y."/>
            <person name="Deshpande S."/>
            <person name="Douglass A.P."/>
            <person name="Hanson S.J."/>
            <person name="Klenk H.-P."/>
            <person name="Labutti K."/>
            <person name="Lapidus A."/>
            <person name="Lindquist E."/>
            <person name="Lipzen A."/>
            <person name="Meier-Kolthoff J.P."/>
            <person name="Ohm R.A."/>
            <person name="Otillar R.P."/>
            <person name="Pangilinan J."/>
            <person name="Peng Y."/>
            <person name="Rokas A."/>
            <person name="Rosa C.A."/>
            <person name="Scheuner C."/>
            <person name="Sibirny A.A."/>
            <person name="Slot J.C."/>
            <person name="Stielow J.B."/>
            <person name="Sun H."/>
            <person name="Kurtzman C.P."/>
            <person name="Blackwell M."/>
            <person name="Grigoriev I.V."/>
            <person name="Jeffries T.W."/>
        </authorList>
    </citation>
    <scope>NUCLEOTIDE SEQUENCE [LARGE SCALE GENOMIC DNA]</scope>
    <source>
        <strain evidence="12">DSM 1968</strain>
    </source>
</reference>
<proteinExistence type="inferred from homology"/>
<feature type="domain" description="Hexokinase N-terminal" evidence="9">
    <location>
        <begin position="12"/>
        <end position="213"/>
    </location>
</feature>
<dbReference type="OrthoDB" id="419537at2759"/>
<dbReference type="InterPro" id="IPR022672">
    <property type="entry name" value="Hexokinase_N"/>
</dbReference>
<keyword evidence="6 8" id="KW-0067">ATP-binding</keyword>
<keyword evidence="5 8" id="KW-0418">Kinase</keyword>
<dbReference type="GO" id="GO:0005739">
    <property type="term" value="C:mitochondrion"/>
    <property type="evidence" value="ECO:0007669"/>
    <property type="project" value="TreeGrafter"/>
</dbReference>
<evidence type="ECO:0000256" key="1">
    <source>
        <dbReference type="ARBA" id="ARBA00004888"/>
    </source>
</evidence>
<accession>A0A1D2VL11</accession>
<evidence type="ECO:0000256" key="6">
    <source>
        <dbReference type="ARBA" id="ARBA00022840"/>
    </source>
</evidence>
<evidence type="ECO:0000256" key="5">
    <source>
        <dbReference type="ARBA" id="ARBA00022777"/>
    </source>
</evidence>
<comment type="similarity">
    <text evidence="2 8">Belongs to the hexokinase family.</text>
</comment>
<gene>
    <name evidence="11" type="ORF">ASCRUDRAFT_32042</name>
</gene>
<dbReference type="PANTHER" id="PTHR19443:SF30">
    <property type="entry name" value="GLUCOKINASE-1-RELATED"/>
    <property type="match status" value="1"/>
</dbReference>
<evidence type="ECO:0000256" key="3">
    <source>
        <dbReference type="ARBA" id="ARBA00022679"/>
    </source>
</evidence>
<dbReference type="GO" id="GO:0005524">
    <property type="term" value="F:ATP binding"/>
    <property type="evidence" value="ECO:0007669"/>
    <property type="project" value="UniProtKB-UniRule"/>
</dbReference>
<dbReference type="SUPFAM" id="SSF53067">
    <property type="entry name" value="Actin-like ATPase domain"/>
    <property type="match status" value="2"/>
</dbReference>
<dbReference type="GO" id="GO:0005829">
    <property type="term" value="C:cytosol"/>
    <property type="evidence" value="ECO:0007669"/>
    <property type="project" value="TreeGrafter"/>
</dbReference>
<dbReference type="GO" id="GO:0001678">
    <property type="term" value="P:intracellular glucose homeostasis"/>
    <property type="evidence" value="ECO:0007669"/>
    <property type="project" value="InterPro"/>
</dbReference>
<dbReference type="GO" id="GO:0008865">
    <property type="term" value="F:fructokinase activity"/>
    <property type="evidence" value="ECO:0007669"/>
    <property type="project" value="EnsemblFungi"/>
</dbReference>
<dbReference type="PRINTS" id="PR00475">
    <property type="entry name" value="HEXOKINASE"/>
</dbReference>
<dbReference type="EMBL" id="KV454477">
    <property type="protein sequence ID" value="ODV62282.1"/>
    <property type="molecule type" value="Genomic_DNA"/>
</dbReference>
<dbReference type="Gene3D" id="3.30.420.40">
    <property type="match status" value="1"/>
</dbReference>
<dbReference type="GO" id="GO:0061621">
    <property type="term" value="P:canonical glycolysis"/>
    <property type="evidence" value="ECO:0007669"/>
    <property type="project" value="EnsemblFungi"/>
</dbReference>
<dbReference type="PANTHER" id="PTHR19443">
    <property type="entry name" value="HEXOKINASE"/>
    <property type="match status" value="1"/>
</dbReference>
<keyword evidence="7 8" id="KW-0324">Glycolysis</keyword>
<dbReference type="InParanoid" id="A0A1D2VL11"/>
<keyword evidence="4 8" id="KW-0547">Nucleotide-binding</keyword>
<dbReference type="STRING" id="1344418.A0A1D2VL11"/>
<comment type="pathway">
    <text evidence="1">Carbohydrate degradation; glycolysis; D-glyceraldehyde 3-phosphate and glycerone phosphate from D-glucose: step 1/4.</text>
</comment>
<dbReference type="EC" id="2.7.1.-" evidence="8"/>
<evidence type="ECO:0000313" key="11">
    <source>
        <dbReference type="EMBL" id="ODV62282.1"/>
    </source>
</evidence>
<dbReference type="PROSITE" id="PS51748">
    <property type="entry name" value="HEXOKINASE_2"/>
    <property type="match status" value="1"/>
</dbReference>
<dbReference type="GO" id="GO:0004340">
    <property type="term" value="F:glucokinase activity"/>
    <property type="evidence" value="ECO:0007669"/>
    <property type="project" value="EnsemblFungi"/>
</dbReference>
<dbReference type="InterPro" id="IPR022673">
    <property type="entry name" value="Hexokinase_C"/>
</dbReference>
<dbReference type="GO" id="GO:0019158">
    <property type="term" value="F:mannokinase activity"/>
    <property type="evidence" value="ECO:0007669"/>
    <property type="project" value="EnsemblFungi"/>
</dbReference>
<keyword evidence="3 8" id="KW-0808">Transferase</keyword>
<evidence type="ECO:0000259" key="10">
    <source>
        <dbReference type="Pfam" id="PF03727"/>
    </source>
</evidence>
<organism evidence="11 12">
    <name type="scientific">Ascoidea rubescens DSM 1968</name>
    <dbReference type="NCBI Taxonomy" id="1344418"/>
    <lineage>
        <taxon>Eukaryota</taxon>
        <taxon>Fungi</taxon>
        <taxon>Dikarya</taxon>
        <taxon>Ascomycota</taxon>
        <taxon>Saccharomycotina</taxon>
        <taxon>Saccharomycetes</taxon>
        <taxon>Ascoideaceae</taxon>
        <taxon>Ascoidea</taxon>
    </lineage>
</organism>
<dbReference type="Pfam" id="PF00349">
    <property type="entry name" value="Hexokinase_1"/>
    <property type="match status" value="1"/>
</dbReference>
<dbReference type="GO" id="GO:0005536">
    <property type="term" value="F:D-glucose binding"/>
    <property type="evidence" value="ECO:0007669"/>
    <property type="project" value="InterPro"/>
</dbReference>
<dbReference type="InterPro" id="IPR043129">
    <property type="entry name" value="ATPase_NBD"/>
</dbReference>
<dbReference type="UniPathway" id="UPA00109">
    <property type="reaction ID" value="UER00180"/>
</dbReference>